<dbReference type="InterPro" id="IPR023753">
    <property type="entry name" value="FAD/NAD-binding_dom"/>
</dbReference>
<proteinExistence type="predicted"/>
<feature type="domain" description="FAD/NAD(P)-binding" evidence="1">
    <location>
        <begin position="4"/>
        <end position="191"/>
    </location>
</feature>
<protein>
    <submittedName>
        <fullName evidence="2">FAD-dependent oxidoreductase</fullName>
    </submittedName>
</protein>
<dbReference type="EMBL" id="JBHRTB010000010">
    <property type="protein sequence ID" value="MFC3143147.1"/>
    <property type="molecule type" value="Genomic_DNA"/>
</dbReference>
<dbReference type="InterPro" id="IPR036188">
    <property type="entry name" value="FAD/NAD-bd_sf"/>
</dbReference>
<gene>
    <name evidence="2" type="ORF">ACFOGP_10530</name>
</gene>
<organism evidence="2 3">
    <name type="scientific">Psychromarinibacter halotolerans</name>
    <dbReference type="NCBI Taxonomy" id="1775175"/>
    <lineage>
        <taxon>Bacteria</taxon>
        <taxon>Pseudomonadati</taxon>
        <taxon>Pseudomonadota</taxon>
        <taxon>Alphaproteobacteria</taxon>
        <taxon>Rhodobacterales</taxon>
        <taxon>Paracoccaceae</taxon>
        <taxon>Psychromarinibacter</taxon>
    </lineage>
</organism>
<reference evidence="3" key="1">
    <citation type="journal article" date="2019" name="Int. J. Syst. Evol. Microbiol.">
        <title>The Global Catalogue of Microorganisms (GCM) 10K type strain sequencing project: providing services to taxonomists for standard genome sequencing and annotation.</title>
        <authorList>
            <consortium name="The Broad Institute Genomics Platform"/>
            <consortium name="The Broad Institute Genome Sequencing Center for Infectious Disease"/>
            <person name="Wu L."/>
            <person name="Ma J."/>
        </authorList>
    </citation>
    <scope>NUCLEOTIDE SEQUENCE [LARGE SCALE GENOMIC DNA]</scope>
    <source>
        <strain evidence="3">KCTC 52366</strain>
    </source>
</reference>
<dbReference type="Gene3D" id="3.50.50.60">
    <property type="entry name" value="FAD/NAD(P)-binding domain"/>
    <property type="match status" value="1"/>
</dbReference>
<evidence type="ECO:0000313" key="2">
    <source>
        <dbReference type="EMBL" id="MFC3143147.1"/>
    </source>
</evidence>
<dbReference type="PRINTS" id="PR00368">
    <property type="entry name" value="FADPNR"/>
</dbReference>
<dbReference type="SUPFAM" id="SSF51905">
    <property type="entry name" value="FAD/NAD(P)-binding domain"/>
    <property type="match status" value="1"/>
</dbReference>
<sequence length="476" mass="51892">MPHFDLAITGAGIAGLNALFVAAQYLRKGARVALIDRHDRPGGMWTEAYAYVRLHQPYAIFTAGDLKWRPPHAPGYLARGDEVQAHMADCLTRLRGHFELTEYFGRSVDRLDEDGDGARLVLDGGEVLTATRAIHAPGFDVQPVAPLAFSSAAVTSTTPERLADEDDPSHPVVVVGGGKTGMDTVQRLAAVNPGRTIWLVNGRGTLFLNRTKLFPRGAARWFRAPLQMTAIRDCALRFDGTNEDAAFDYFRRTYTVSPTGGGEQFLLGILSEEECAALSDAITETIPGYLDDVADTPEGPVMRMRDGNAHPVAPGTVFVNCTGHLLKTAGEARPLLSGNGAILTVTPQAPVHFLSSLSSYFSSHLFFLGKLAETPLWTLDMPELIKHGRKAWYLALLNHGFLNTMLLADALPIKALNQCGLDPDRWFPLPRRLASALHVMRHKTAYVAQCKATLTTVRDRFGVDCGPHRDGTEISA</sequence>
<keyword evidence="3" id="KW-1185">Reference proteome</keyword>
<evidence type="ECO:0000313" key="3">
    <source>
        <dbReference type="Proteomes" id="UP001595632"/>
    </source>
</evidence>
<dbReference type="Proteomes" id="UP001595632">
    <property type="component" value="Unassembled WGS sequence"/>
</dbReference>
<evidence type="ECO:0000259" key="1">
    <source>
        <dbReference type="Pfam" id="PF07992"/>
    </source>
</evidence>
<dbReference type="Pfam" id="PF07992">
    <property type="entry name" value="Pyr_redox_2"/>
    <property type="match status" value="1"/>
</dbReference>
<comment type="caution">
    <text evidence="2">The sequence shown here is derived from an EMBL/GenBank/DDBJ whole genome shotgun (WGS) entry which is preliminary data.</text>
</comment>
<dbReference type="RefSeq" id="WP_275633124.1">
    <property type="nucleotide sequence ID" value="NZ_JARGYD010000004.1"/>
</dbReference>
<accession>A0ABV7GP42</accession>
<name>A0ABV7GP42_9RHOB</name>